<dbReference type="Pfam" id="PF11883">
    <property type="entry name" value="DUF3403"/>
    <property type="match status" value="1"/>
</dbReference>
<dbReference type="PANTHER" id="PTHR27006:SF606">
    <property type="entry name" value="INTERLEUKIN-1 RECEPTOR-ASSOCIATED KINASE 4"/>
    <property type="match status" value="1"/>
</dbReference>
<dbReference type="PANTHER" id="PTHR27006">
    <property type="entry name" value="PROMASTIGOTE SURFACE ANTIGEN PROTEIN PSA"/>
    <property type="match status" value="1"/>
</dbReference>
<dbReference type="OMA" id="ANDTESH"/>
<reference evidence="2" key="2">
    <citation type="submission" date="2021-01" db="UniProtKB">
        <authorList>
            <consortium name="EnsemblPlants"/>
        </authorList>
    </citation>
    <scope>IDENTIFICATION</scope>
</reference>
<evidence type="ECO:0000313" key="2">
    <source>
        <dbReference type="EnsemblPlants" id="QL08p016969:mrna"/>
    </source>
</evidence>
<dbReference type="Proteomes" id="UP000594261">
    <property type="component" value="Chromosome 8"/>
</dbReference>
<dbReference type="InParanoid" id="A0A7N2M9A5"/>
<dbReference type="InterPro" id="IPR021820">
    <property type="entry name" value="S-locus_recpt_kinase_C"/>
</dbReference>
<organism evidence="2 3">
    <name type="scientific">Quercus lobata</name>
    <name type="common">Valley oak</name>
    <dbReference type="NCBI Taxonomy" id="97700"/>
    <lineage>
        <taxon>Eukaryota</taxon>
        <taxon>Viridiplantae</taxon>
        <taxon>Streptophyta</taxon>
        <taxon>Embryophyta</taxon>
        <taxon>Tracheophyta</taxon>
        <taxon>Spermatophyta</taxon>
        <taxon>Magnoliopsida</taxon>
        <taxon>eudicotyledons</taxon>
        <taxon>Gunneridae</taxon>
        <taxon>Pentapetalae</taxon>
        <taxon>rosids</taxon>
        <taxon>fabids</taxon>
        <taxon>Fagales</taxon>
        <taxon>Fagaceae</taxon>
        <taxon>Quercus</taxon>
    </lineage>
</organism>
<name>A0A7N2M9A5_QUELO</name>
<proteinExistence type="predicted"/>
<evidence type="ECO:0000313" key="3">
    <source>
        <dbReference type="Proteomes" id="UP000594261"/>
    </source>
</evidence>
<dbReference type="EMBL" id="LRBV02000008">
    <property type="status" value="NOT_ANNOTATED_CDS"/>
    <property type="molecule type" value="Genomic_DNA"/>
</dbReference>
<dbReference type="GO" id="GO:0004674">
    <property type="term" value="F:protein serine/threonine kinase activity"/>
    <property type="evidence" value="ECO:0007669"/>
    <property type="project" value="InterPro"/>
</dbReference>
<reference evidence="2 3" key="1">
    <citation type="journal article" date="2016" name="G3 (Bethesda)">
        <title>First Draft Assembly and Annotation of the Genome of a California Endemic Oak Quercus lobata Nee (Fagaceae).</title>
        <authorList>
            <person name="Sork V.L."/>
            <person name="Fitz-Gibbon S.T."/>
            <person name="Puiu D."/>
            <person name="Crepeau M."/>
            <person name="Gugger P.F."/>
            <person name="Sherman R."/>
            <person name="Stevens K."/>
            <person name="Langley C.H."/>
            <person name="Pellegrini M."/>
            <person name="Salzberg S.L."/>
        </authorList>
    </citation>
    <scope>NUCLEOTIDE SEQUENCE [LARGE SCALE GENOMIC DNA]</scope>
    <source>
        <strain evidence="2 3">cv. SW786</strain>
    </source>
</reference>
<protein>
    <recommendedName>
        <fullName evidence="1">S-locus receptor kinase C-terminal domain-containing protein</fullName>
    </recommendedName>
</protein>
<dbReference type="Gramene" id="QL08p016969:mrna">
    <property type="protein sequence ID" value="QL08p016969:mrna"/>
    <property type="gene ID" value="QL08p016969"/>
</dbReference>
<keyword evidence="3" id="KW-1185">Reference proteome</keyword>
<dbReference type="EnsemblPlants" id="QL08p016969:mrna">
    <property type="protein sequence ID" value="QL08p016969:mrna"/>
    <property type="gene ID" value="QL08p016969"/>
</dbReference>
<feature type="domain" description="S-locus receptor kinase C-terminal" evidence="1">
    <location>
        <begin position="62"/>
        <end position="107"/>
    </location>
</feature>
<sequence length="107" mass="11702">MHAYHAWELWTSDRGSDLVDPLLNDVSSIHVALKYVNIGLLCVQESAADKPTMSDVVAMLSNESTALPYPKQPAFLNMKSVMKAKTDNSRAEICSVSDATVSTMEGR</sequence>
<accession>A0A7N2M9A5</accession>
<dbReference type="AlphaFoldDB" id="A0A7N2M9A5"/>
<evidence type="ECO:0000259" key="1">
    <source>
        <dbReference type="Pfam" id="PF11883"/>
    </source>
</evidence>
<dbReference type="Gene3D" id="1.10.510.10">
    <property type="entry name" value="Transferase(Phosphotransferase) domain 1"/>
    <property type="match status" value="1"/>
</dbReference>